<evidence type="ECO:0000256" key="6">
    <source>
        <dbReference type="ARBA" id="ARBA00022698"/>
    </source>
</evidence>
<keyword evidence="4" id="KW-0963">Cytoplasm</keyword>
<keyword evidence="6" id="KW-0888">Threonine protease</keyword>
<dbReference type="Gene3D" id="3.60.20.10">
    <property type="entry name" value="Glutamine Phosphoribosylpyrophosphate, subunit 1, domain 1"/>
    <property type="match status" value="1"/>
</dbReference>
<accession>A0A6A7G4I6</accession>
<dbReference type="GO" id="GO:0004298">
    <property type="term" value="F:threonine-type endopeptidase activity"/>
    <property type="evidence" value="ECO:0007669"/>
    <property type="project" value="UniProtKB-KW"/>
</dbReference>
<dbReference type="InterPro" id="IPR000243">
    <property type="entry name" value="Pept_T1A_subB"/>
</dbReference>
<evidence type="ECO:0000256" key="2">
    <source>
        <dbReference type="ARBA" id="ARBA00004123"/>
    </source>
</evidence>
<name>A0A6A7G4I6_9CRUS</name>
<dbReference type="InterPro" id="IPR001353">
    <property type="entry name" value="Proteasome_sua/b"/>
</dbReference>
<evidence type="ECO:0000256" key="3">
    <source>
        <dbReference type="ARBA" id="ARBA00012039"/>
    </source>
</evidence>
<dbReference type="GO" id="GO:0051603">
    <property type="term" value="P:proteolysis involved in protein catabolic process"/>
    <property type="evidence" value="ECO:0007669"/>
    <property type="project" value="InterPro"/>
</dbReference>
<dbReference type="Pfam" id="PF00227">
    <property type="entry name" value="Proteasome"/>
    <property type="match status" value="1"/>
</dbReference>
<dbReference type="InterPro" id="IPR029055">
    <property type="entry name" value="Ntn_hydrolases_N"/>
</dbReference>
<proteinExistence type="evidence at transcript level"/>
<comment type="subunit">
    <text evidence="9">The 26S proteasome consists of a 20S proteasome core and two 19S regulatory subunits. The 20S proteasome core is composed of 28 subunits that are arranged in four stacked rings, resulting in a barrel-shaped structure. The two end rings are each formed by seven alpha subunits, and the two central rings are each formed by seven beta subunits. The catalytic chamber with the active sites is on the inside of the barrel.</text>
</comment>
<keyword evidence="7" id="KW-0378">Hydrolase</keyword>
<dbReference type="AlphaFoldDB" id="A0A6A7G4I6"/>
<dbReference type="PANTHER" id="PTHR32194:SF0">
    <property type="entry name" value="ATP-DEPENDENT PROTEASE SUBUNIT HSLV"/>
    <property type="match status" value="1"/>
</dbReference>
<dbReference type="CDD" id="cd03762">
    <property type="entry name" value="proteasome_beta_type_6"/>
    <property type="match status" value="1"/>
</dbReference>
<keyword evidence="8 11" id="KW-0647">Proteasome</keyword>
<dbReference type="GO" id="GO:0005634">
    <property type="term" value="C:nucleus"/>
    <property type="evidence" value="ECO:0007669"/>
    <property type="project" value="UniProtKB-SubCell"/>
</dbReference>
<evidence type="ECO:0000256" key="8">
    <source>
        <dbReference type="ARBA" id="ARBA00022942"/>
    </source>
</evidence>
<dbReference type="PROSITE" id="PS51476">
    <property type="entry name" value="PROTEASOME_BETA_2"/>
    <property type="match status" value="1"/>
</dbReference>
<dbReference type="GO" id="GO:0019774">
    <property type="term" value="C:proteasome core complex, beta-subunit complex"/>
    <property type="evidence" value="ECO:0007669"/>
    <property type="project" value="UniProtKB-ARBA"/>
</dbReference>
<evidence type="ECO:0000256" key="4">
    <source>
        <dbReference type="ARBA" id="ARBA00022490"/>
    </source>
</evidence>
<comment type="catalytic activity">
    <reaction evidence="1">
        <text>Cleavage of peptide bonds with very broad specificity.</text>
        <dbReference type="EC" id="3.4.25.1"/>
    </reaction>
</comment>
<keyword evidence="5" id="KW-0645">Protease</keyword>
<sequence length="216" mass="22903">MEPNPMGVLSTGTSLLCCVYDGGVVLGADCRVTTGQFIAGRAANKLGSLSSNVYCCQSGSLADTQIVVRYVRYYLDMHSVELGKEINVACAARLAAMLCYENKEMLMAGLIVGGYDKQKGGTIYSIPIGGALVQQNFAMGGSGSTYLYGWCDANYHPGMTKEQCEKFVIQGLSHATARDGYSGGSVRTVTISADGVAKQTHDCDTLPYLITSNTVV</sequence>
<dbReference type="PRINTS" id="PR00141">
    <property type="entry name" value="PROTEASOME"/>
</dbReference>
<evidence type="ECO:0000313" key="11">
    <source>
        <dbReference type="EMBL" id="LAC24825.1"/>
    </source>
</evidence>
<dbReference type="EC" id="3.4.25.1" evidence="3"/>
<evidence type="ECO:0000256" key="5">
    <source>
        <dbReference type="ARBA" id="ARBA00022670"/>
    </source>
</evidence>
<dbReference type="PANTHER" id="PTHR32194">
    <property type="entry name" value="METALLOPROTEASE TLDD"/>
    <property type="match status" value="1"/>
</dbReference>
<dbReference type="SUPFAM" id="SSF56235">
    <property type="entry name" value="N-terminal nucleophile aminohydrolases (Ntn hydrolases)"/>
    <property type="match status" value="1"/>
</dbReference>
<evidence type="ECO:0000256" key="9">
    <source>
        <dbReference type="ARBA" id="ARBA00026071"/>
    </source>
</evidence>
<evidence type="ECO:0000256" key="1">
    <source>
        <dbReference type="ARBA" id="ARBA00001198"/>
    </source>
</evidence>
<comment type="subcellular location">
    <subcellularLocation>
        <location evidence="2">Nucleus</location>
    </subcellularLocation>
</comment>
<evidence type="ECO:0000256" key="10">
    <source>
        <dbReference type="PIRSR" id="PIRSR600243-1"/>
    </source>
</evidence>
<dbReference type="GO" id="GO:0005737">
    <property type="term" value="C:cytoplasm"/>
    <property type="evidence" value="ECO:0007669"/>
    <property type="project" value="TreeGrafter"/>
</dbReference>
<evidence type="ECO:0000256" key="7">
    <source>
        <dbReference type="ARBA" id="ARBA00022801"/>
    </source>
</evidence>
<dbReference type="InterPro" id="IPR023333">
    <property type="entry name" value="Proteasome_suB-type"/>
</dbReference>
<organism evidence="11">
    <name type="scientific">Hirondellea gigas</name>
    <dbReference type="NCBI Taxonomy" id="1518452"/>
    <lineage>
        <taxon>Eukaryota</taxon>
        <taxon>Metazoa</taxon>
        <taxon>Ecdysozoa</taxon>
        <taxon>Arthropoda</taxon>
        <taxon>Crustacea</taxon>
        <taxon>Multicrustacea</taxon>
        <taxon>Malacostraca</taxon>
        <taxon>Eumalacostraca</taxon>
        <taxon>Peracarida</taxon>
        <taxon>Amphipoda</taxon>
        <taxon>Amphilochidea</taxon>
        <taxon>Lysianassida</taxon>
        <taxon>Lysianassidira</taxon>
        <taxon>Lysianassoidea</taxon>
        <taxon>Lysianassidae</taxon>
        <taxon>Hirondellea</taxon>
    </lineage>
</organism>
<feature type="active site" description="Nucleophile" evidence="10">
    <location>
        <position position="13"/>
    </location>
</feature>
<reference evidence="11" key="1">
    <citation type="submission" date="2017-11" db="EMBL/GenBank/DDBJ databases">
        <title>The sensing device of the deep-sea amphipod.</title>
        <authorList>
            <person name="Kobayashi H."/>
            <person name="Nagahama T."/>
            <person name="Arai W."/>
            <person name="Sasagawa Y."/>
            <person name="Umeda M."/>
            <person name="Hayashi T."/>
            <person name="Nikaido I."/>
            <person name="Watanabe H."/>
            <person name="Oguri K."/>
            <person name="Kitazato H."/>
            <person name="Fujioka K."/>
            <person name="Kido Y."/>
            <person name="Takami H."/>
        </authorList>
    </citation>
    <scope>NUCLEOTIDE SEQUENCE</scope>
    <source>
        <tissue evidence="11">Whole body</tissue>
    </source>
</reference>
<dbReference type="EMBL" id="IACT01005677">
    <property type="protein sequence ID" value="LAC24825.1"/>
    <property type="molecule type" value="mRNA"/>
</dbReference>
<protein>
    <recommendedName>
        <fullName evidence="3">proteasome endopeptidase complex</fullName>
        <ecNumber evidence="3">3.4.25.1</ecNumber>
    </recommendedName>
</protein>